<dbReference type="AlphaFoldDB" id="C5DEJ0"/>
<feature type="region of interest" description="Disordered" evidence="4">
    <location>
        <begin position="44"/>
        <end position="74"/>
    </location>
</feature>
<evidence type="ECO:0000256" key="2">
    <source>
        <dbReference type="ARBA" id="ARBA00022574"/>
    </source>
</evidence>
<dbReference type="GO" id="GO:0010970">
    <property type="term" value="P:transport along microtubule"/>
    <property type="evidence" value="ECO:0007669"/>
    <property type="project" value="TreeGrafter"/>
</dbReference>
<dbReference type="InParanoid" id="C5DEJ0"/>
<feature type="compositionally biased region" description="Polar residues" evidence="4">
    <location>
        <begin position="44"/>
        <end position="61"/>
    </location>
</feature>
<dbReference type="GO" id="GO:0045503">
    <property type="term" value="F:dynein light chain binding"/>
    <property type="evidence" value="ECO:0007669"/>
    <property type="project" value="TreeGrafter"/>
</dbReference>
<dbReference type="FunCoup" id="C5DEJ0">
    <property type="interactions" value="87"/>
</dbReference>
<sequence length="602" mass="66361">MDRLQQLEEKKRKLQELRERRRHVQVSNTACSSDDLVKHLLRTTTNAPQVNTETVSVGTQTEDAEGAEAPERAPDAFPGLITYEKGIQTEPVEFKEEENPKESQDVSVADVQAEEASRSPHSPGSPDARLGEHAEAAAKPRVVTPYVVENQALTIGTRSFSLLEALDQDRLSLTQKELDNMQQFHVTHSLGPALSLAGGAKCVWIDYHAELTLAVLQHADENAPQCTSSVAAVYRLSTAELVDAVEFRGQALLRGEFLRRKGSKIVSVLLTSYNGKTILYEMRAAASADGSLAVERNIIARNFHHYPAFALWQYHTTEPRVLVGSTDGTVSELDVLTMEPYQNPVSSGFSSHFKVLPLPPSALIGGGNAPEETKLQASFKPQLELLSRYDEVAVTSIVTMPQDPSMLYLGCEDGGIYKVNTHDLETRSVSVDAQNNGFVPDAQAPAPTVAEGLQETTLFHSLPVTGLYTCRSAPNLLLSSSMDWECAVWDVINCKKVTQIELDHPVVSCEWVSHEERHYVFVLTPAALQVYDLRLLPEFSPTGAVAWSAPKRPAELFSISVEHCEGFSFFASFKTLQERNRFFVVLGGDSAVQRCVEVLLRD</sequence>
<dbReference type="InterPro" id="IPR050687">
    <property type="entry name" value="Dynein_IC"/>
</dbReference>
<accession>C5DEJ0</accession>
<feature type="region of interest" description="Disordered" evidence="4">
    <location>
        <begin position="94"/>
        <end position="136"/>
    </location>
</feature>
<dbReference type="GeneID" id="8291517"/>
<dbReference type="STRING" id="559295.C5DEJ0"/>
<dbReference type="eggNOG" id="ENOG502R5J2">
    <property type="taxonomic scope" value="Eukaryota"/>
</dbReference>
<dbReference type="OrthoDB" id="366230at2759"/>
<dbReference type="PANTHER" id="PTHR12442">
    <property type="entry name" value="DYNEIN INTERMEDIATE CHAIN"/>
    <property type="match status" value="1"/>
</dbReference>
<proteinExistence type="predicted"/>
<dbReference type="InterPro" id="IPR036322">
    <property type="entry name" value="WD40_repeat_dom_sf"/>
</dbReference>
<dbReference type="Proteomes" id="UP000002036">
    <property type="component" value="Chromosome C"/>
</dbReference>
<dbReference type="Gene3D" id="2.130.10.10">
    <property type="entry name" value="YVTN repeat-like/Quinoprotein amine dehydrogenase"/>
    <property type="match status" value="1"/>
</dbReference>
<organism evidence="5 6">
    <name type="scientific">Lachancea thermotolerans (strain ATCC 56472 / CBS 6340 / NRRL Y-8284)</name>
    <name type="common">Yeast</name>
    <name type="synonym">Kluyveromyces thermotolerans</name>
    <dbReference type="NCBI Taxonomy" id="559295"/>
    <lineage>
        <taxon>Eukaryota</taxon>
        <taxon>Fungi</taxon>
        <taxon>Dikarya</taxon>
        <taxon>Ascomycota</taxon>
        <taxon>Saccharomycotina</taxon>
        <taxon>Saccharomycetes</taxon>
        <taxon>Saccharomycetales</taxon>
        <taxon>Saccharomycetaceae</taxon>
        <taxon>Lachancea</taxon>
    </lineage>
</organism>
<dbReference type="OMA" id="NIMELSC"/>
<evidence type="ECO:0000256" key="3">
    <source>
        <dbReference type="ARBA" id="ARBA00022737"/>
    </source>
</evidence>
<gene>
    <name evidence="5" type="ordered locus">KLTH0C09636g</name>
</gene>
<feature type="compositionally biased region" description="Basic and acidic residues" evidence="4">
    <location>
        <begin position="94"/>
        <end position="104"/>
    </location>
</feature>
<keyword evidence="3" id="KW-0677">Repeat</keyword>
<reference evidence="5 6" key="1">
    <citation type="journal article" date="2009" name="Genome Res.">
        <title>Comparative genomics of protoploid Saccharomycetaceae.</title>
        <authorList>
            <consortium name="The Genolevures Consortium"/>
            <person name="Souciet J.-L."/>
            <person name="Dujon B."/>
            <person name="Gaillardin C."/>
            <person name="Johnston M."/>
            <person name="Baret P.V."/>
            <person name="Cliften P."/>
            <person name="Sherman D.J."/>
            <person name="Weissenbach J."/>
            <person name="Westhof E."/>
            <person name="Wincker P."/>
            <person name="Jubin C."/>
            <person name="Poulain J."/>
            <person name="Barbe V."/>
            <person name="Segurens B."/>
            <person name="Artiguenave F."/>
            <person name="Anthouard V."/>
            <person name="Vacherie B."/>
            <person name="Val M.-E."/>
            <person name="Fulton R.S."/>
            <person name="Minx P."/>
            <person name="Wilson R."/>
            <person name="Durrens P."/>
            <person name="Jean G."/>
            <person name="Marck C."/>
            <person name="Martin T."/>
            <person name="Nikolski M."/>
            <person name="Rolland T."/>
            <person name="Seret M.-L."/>
            <person name="Casaregola S."/>
            <person name="Despons L."/>
            <person name="Fairhead C."/>
            <person name="Fischer G."/>
            <person name="Lafontaine I."/>
            <person name="Leh V."/>
            <person name="Lemaire M."/>
            <person name="de Montigny J."/>
            <person name="Neuveglise C."/>
            <person name="Thierry A."/>
            <person name="Blanc-Lenfle I."/>
            <person name="Bleykasten C."/>
            <person name="Diffels J."/>
            <person name="Fritsch E."/>
            <person name="Frangeul L."/>
            <person name="Goeffon A."/>
            <person name="Jauniaux N."/>
            <person name="Kachouri-Lafond R."/>
            <person name="Payen C."/>
            <person name="Potier S."/>
            <person name="Pribylova L."/>
            <person name="Ozanne C."/>
            <person name="Richard G.-F."/>
            <person name="Sacerdot C."/>
            <person name="Straub M.-L."/>
            <person name="Talla E."/>
        </authorList>
    </citation>
    <scope>NUCLEOTIDE SEQUENCE [LARGE SCALE GENOMIC DNA]</scope>
    <source>
        <strain evidence="6">ATCC 56472 / CBS 6340 / NRRL Y-8284</strain>
    </source>
</reference>
<keyword evidence="2" id="KW-0853">WD repeat</keyword>
<dbReference type="GO" id="GO:0045504">
    <property type="term" value="F:dynein heavy chain binding"/>
    <property type="evidence" value="ECO:0007669"/>
    <property type="project" value="TreeGrafter"/>
</dbReference>
<keyword evidence="6" id="KW-1185">Reference proteome</keyword>
<evidence type="ECO:0000256" key="1">
    <source>
        <dbReference type="ARBA" id="ARBA00022490"/>
    </source>
</evidence>
<name>C5DEJ0_LACTC</name>
<dbReference type="RefSeq" id="XP_002552639.1">
    <property type="nucleotide sequence ID" value="XM_002552593.1"/>
</dbReference>
<protein>
    <submittedName>
        <fullName evidence="5">KLTH0C09636p</fullName>
    </submittedName>
</protein>
<dbReference type="PANTHER" id="PTHR12442:SF22">
    <property type="entry name" value="CYTOPLASMIC DYNEIN 1 INTERMEDIATE CHAIN-RELATED"/>
    <property type="match status" value="1"/>
</dbReference>
<dbReference type="GO" id="GO:0005868">
    <property type="term" value="C:cytoplasmic dynein complex"/>
    <property type="evidence" value="ECO:0007669"/>
    <property type="project" value="TreeGrafter"/>
</dbReference>
<dbReference type="HOGENOM" id="CLU_020687_0_0_1"/>
<dbReference type="InterPro" id="IPR015943">
    <property type="entry name" value="WD40/YVTN_repeat-like_dom_sf"/>
</dbReference>
<dbReference type="KEGG" id="lth:KLTH0C09636g"/>
<evidence type="ECO:0000313" key="5">
    <source>
        <dbReference type="EMBL" id="CAR22201.1"/>
    </source>
</evidence>
<keyword evidence="1" id="KW-0963">Cytoplasm</keyword>
<evidence type="ECO:0000313" key="6">
    <source>
        <dbReference type="Proteomes" id="UP000002036"/>
    </source>
</evidence>
<dbReference type="EMBL" id="CU928167">
    <property type="protein sequence ID" value="CAR22201.1"/>
    <property type="molecule type" value="Genomic_DNA"/>
</dbReference>
<evidence type="ECO:0000256" key="4">
    <source>
        <dbReference type="SAM" id="MobiDB-lite"/>
    </source>
</evidence>
<dbReference type="SUPFAM" id="SSF50978">
    <property type="entry name" value="WD40 repeat-like"/>
    <property type="match status" value="1"/>
</dbReference>